<dbReference type="InterPro" id="IPR027806">
    <property type="entry name" value="HARBI1_dom"/>
</dbReference>
<gene>
    <name evidence="10" type="ORF">D0Y65_036025</name>
</gene>
<dbReference type="InterPro" id="IPR045249">
    <property type="entry name" value="HARBI1-like"/>
</dbReference>
<evidence type="ECO:0000313" key="10">
    <source>
        <dbReference type="EMBL" id="RZB71366.1"/>
    </source>
</evidence>
<dbReference type="PANTHER" id="PTHR22930:SF281">
    <property type="entry name" value="NUCLEASE"/>
    <property type="match status" value="1"/>
</dbReference>
<dbReference type="Pfam" id="PF26138">
    <property type="entry name" value="DUF8040"/>
    <property type="match status" value="1"/>
</dbReference>
<comment type="caution">
    <text evidence="10">The sequence shown here is derived from an EMBL/GenBank/DDBJ whole genome shotgun (WGS) entry which is preliminary data.</text>
</comment>
<keyword evidence="5" id="KW-0479">Metal-binding</keyword>
<evidence type="ECO:0000256" key="7">
    <source>
        <dbReference type="ARBA" id="ARBA00023242"/>
    </source>
</evidence>
<name>A0A445HCU0_GLYSO</name>
<dbReference type="GO" id="GO:0004518">
    <property type="term" value="F:nuclease activity"/>
    <property type="evidence" value="ECO:0007669"/>
    <property type="project" value="UniProtKB-KW"/>
</dbReference>
<evidence type="ECO:0000259" key="9">
    <source>
        <dbReference type="Pfam" id="PF26138"/>
    </source>
</evidence>
<evidence type="ECO:0000256" key="3">
    <source>
        <dbReference type="ARBA" id="ARBA00006958"/>
    </source>
</evidence>
<dbReference type="InterPro" id="IPR058353">
    <property type="entry name" value="DUF8040"/>
</dbReference>
<dbReference type="PANTHER" id="PTHR22930">
    <property type="match status" value="1"/>
</dbReference>
<accession>A0A445HCU0</accession>
<dbReference type="AlphaFoldDB" id="A0A445HCU0"/>
<evidence type="ECO:0000259" key="8">
    <source>
        <dbReference type="Pfam" id="PF13359"/>
    </source>
</evidence>
<dbReference type="Pfam" id="PF13359">
    <property type="entry name" value="DDE_Tnp_4"/>
    <property type="match status" value="1"/>
</dbReference>
<evidence type="ECO:0000256" key="2">
    <source>
        <dbReference type="ARBA" id="ARBA00004123"/>
    </source>
</evidence>
<keyword evidence="11" id="KW-1185">Reference proteome</keyword>
<protein>
    <submittedName>
        <fullName evidence="10">Uncharacterized protein</fullName>
    </submittedName>
</protein>
<feature type="domain" description="DUF8040" evidence="9">
    <location>
        <begin position="24"/>
        <end position="117"/>
    </location>
</feature>
<evidence type="ECO:0000256" key="1">
    <source>
        <dbReference type="ARBA" id="ARBA00001968"/>
    </source>
</evidence>
<keyword evidence="6" id="KW-0378">Hydrolase</keyword>
<comment type="cofactor">
    <cofactor evidence="1">
        <name>a divalent metal cation</name>
        <dbReference type="ChEBI" id="CHEBI:60240"/>
    </cofactor>
</comment>
<dbReference type="GO" id="GO:0046872">
    <property type="term" value="F:metal ion binding"/>
    <property type="evidence" value="ECO:0007669"/>
    <property type="project" value="UniProtKB-KW"/>
</dbReference>
<feature type="domain" description="DDE Tnp4" evidence="8">
    <location>
        <begin position="172"/>
        <end position="290"/>
    </location>
</feature>
<keyword evidence="4" id="KW-0540">Nuclease</keyword>
<dbReference type="Proteomes" id="UP000289340">
    <property type="component" value="Chromosome 13"/>
</dbReference>
<evidence type="ECO:0000256" key="5">
    <source>
        <dbReference type="ARBA" id="ARBA00022723"/>
    </source>
</evidence>
<comment type="subcellular location">
    <subcellularLocation>
        <location evidence="2">Nucleus</location>
    </subcellularLocation>
</comment>
<dbReference type="GO" id="GO:0005634">
    <property type="term" value="C:nucleus"/>
    <property type="evidence" value="ECO:0007669"/>
    <property type="project" value="UniProtKB-SubCell"/>
</dbReference>
<reference evidence="10 11" key="1">
    <citation type="submission" date="2018-09" db="EMBL/GenBank/DDBJ databases">
        <title>A high-quality reference genome of wild soybean provides a powerful tool to mine soybean genomes.</title>
        <authorList>
            <person name="Xie M."/>
            <person name="Chung C.Y.L."/>
            <person name="Li M.-W."/>
            <person name="Wong F.-L."/>
            <person name="Chan T.-F."/>
            <person name="Lam H.-M."/>
        </authorList>
    </citation>
    <scope>NUCLEOTIDE SEQUENCE [LARGE SCALE GENOMIC DNA]</scope>
    <source>
        <strain evidence="11">cv. W05</strain>
        <tissue evidence="10">Hypocotyl of etiolated seedlings</tissue>
    </source>
</reference>
<keyword evidence="7" id="KW-0539">Nucleus</keyword>
<evidence type="ECO:0000256" key="6">
    <source>
        <dbReference type="ARBA" id="ARBA00022801"/>
    </source>
</evidence>
<evidence type="ECO:0000313" key="11">
    <source>
        <dbReference type="Proteomes" id="UP000289340"/>
    </source>
</evidence>
<organism evidence="10 11">
    <name type="scientific">Glycine soja</name>
    <name type="common">Wild soybean</name>
    <dbReference type="NCBI Taxonomy" id="3848"/>
    <lineage>
        <taxon>Eukaryota</taxon>
        <taxon>Viridiplantae</taxon>
        <taxon>Streptophyta</taxon>
        <taxon>Embryophyta</taxon>
        <taxon>Tracheophyta</taxon>
        <taxon>Spermatophyta</taxon>
        <taxon>Magnoliopsida</taxon>
        <taxon>eudicotyledons</taxon>
        <taxon>Gunneridae</taxon>
        <taxon>Pentapetalae</taxon>
        <taxon>rosids</taxon>
        <taxon>fabids</taxon>
        <taxon>Fabales</taxon>
        <taxon>Fabaceae</taxon>
        <taxon>Papilionoideae</taxon>
        <taxon>50 kb inversion clade</taxon>
        <taxon>NPAAA clade</taxon>
        <taxon>indigoferoid/millettioid clade</taxon>
        <taxon>Phaseoleae</taxon>
        <taxon>Glycine</taxon>
        <taxon>Glycine subgen. Soja</taxon>
    </lineage>
</organism>
<comment type="similarity">
    <text evidence="3">Belongs to the HARBI1 family.</text>
</comment>
<proteinExistence type="inferred from homology"/>
<sequence>MVIGVVTWYHNNFFVKEPTRNWELERHSFLNRLYRGTNKDCIEQLRLSKNAFFNLCRILQEKGGLVRTRNVPTTEAVAMFLHILTHNLKYRVVQFSYCRSKETISRQFNDVLRAVMKVSKDYLNFQPCTLEGAEANKWRWFERCIEVLDRTHIPVTVSPDERPRYRNRKGDVLPGWEGSTGDSRVLRDALRCQNKLEIPTSKYFLVDAGYTNGPGFLAPYRGTRYHLKEWIGNTPQSYKELFNLRHASARNVIERSVGILKKRWSILRTPSFFDIKTQIRIINACFVLHNFIRDEQQIDQLLEVQDLEFLSVVDEEFVHQSREGVQNNVIDDITTIQTTEEWTRFRDTLAMNIFANYQVRRNFA</sequence>
<dbReference type="EMBL" id="QZWG01000013">
    <property type="protein sequence ID" value="RZB71366.1"/>
    <property type="molecule type" value="Genomic_DNA"/>
</dbReference>
<dbReference type="GO" id="GO:0016787">
    <property type="term" value="F:hydrolase activity"/>
    <property type="evidence" value="ECO:0007669"/>
    <property type="project" value="UniProtKB-KW"/>
</dbReference>
<evidence type="ECO:0000256" key="4">
    <source>
        <dbReference type="ARBA" id="ARBA00022722"/>
    </source>
</evidence>